<keyword evidence="1" id="KW-0805">Transcription regulation</keyword>
<keyword evidence="3" id="KW-0804">Transcription</keyword>
<evidence type="ECO:0000256" key="3">
    <source>
        <dbReference type="ARBA" id="ARBA00023163"/>
    </source>
</evidence>
<gene>
    <name evidence="7" type="ORF">PGB34_22700</name>
</gene>
<dbReference type="InterPro" id="IPR005471">
    <property type="entry name" value="Tscrpt_reg_IclR_N"/>
</dbReference>
<dbReference type="Pfam" id="PF09339">
    <property type="entry name" value="HTH_IclR"/>
    <property type="match status" value="1"/>
</dbReference>
<evidence type="ECO:0000256" key="1">
    <source>
        <dbReference type="ARBA" id="ARBA00023015"/>
    </source>
</evidence>
<dbReference type="GO" id="GO:0003677">
    <property type="term" value="F:DNA binding"/>
    <property type="evidence" value="ECO:0007669"/>
    <property type="project" value="UniProtKB-KW"/>
</dbReference>
<dbReference type="InterPro" id="IPR014757">
    <property type="entry name" value="Tscrpt_reg_IclR_C"/>
</dbReference>
<protein>
    <submittedName>
        <fullName evidence="7">IclR family transcriptional regulator</fullName>
    </submittedName>
</protein>
<keyword evidence="8" id="KW-1185">Reference proteome</keyword>
<feature type="region of interest" description="Disordered" evidence="4">
    <location>
        <begin position="244"/>
        <end position="279"/>
    </location>
</feature>
<feature type="domain" description="HTH iclR-type" evidence="5">
    <location>
        <begin position="2"/>
        <end position="63"/>
    </location>
</feature>
<dbReference type="PROSITE" id="PS51077">
    <property type="entry name" value="HTH_ICLR"/>
    <property type="match status" value="1"/>
</dbReference>
<sequence length="279" mass="30380">MISSFAKCLSILDFFQEGRVSTRLDDLVEALGTSRATTYRYVGTLCDAGLLAPAAGGVYVLGPRIIEMDRLMRISDPLLLAGSPVMHEVSARRKQNMMLARFYRDSIMCVDIAWPDATIPANFERGKPMSLFKGAMAKVVLANLSPYQLKNIALNHADEIKAAGMSSNWSEFRAYMAELAKQGYAITKSEMVSGTGGISAPVFDGERKIMGSITFVVSESQWASTDFDKLRRQLLEAAERITQRIAQQPSDAPSTPSAGKVAAKTPARKRAAAKASSTR</sequence>
<dbReference type="PROSITE" id="PS51078">
    <property type="entry name" value="ICLR_ED"/>
    <property type="match status" value="1"/>
</dbReference>
<dbReference type="RefSeq" id="WP_271430391.1">
    <property type="nucleotide sequence ID" value="NZ_JAQIPB010000014.1"/>
</dbReference>
<dbReference type="Pfam" id="PF01614">
    <property type="entry name" value="IclR_C"/>
    <property type="match status" value="1"/>
</dbReference>
<feature type="domain" description="IclR-ED" evidence="6">
    <location>
        <begin position="64"/>
        <end position="247"/>
    </location>
</feature>
<organism evidence="7 8">
    <name type="scientific">Xenophilus arseniciresistens</name>
    <dbReference type="NCBI Taxonomy" id="1283306"/>
    <lineage>
        <taxon>Bacteria</taxon>
        <taxon>Pseudomonadati</taxon>
        <taxon>Pseudomonadota</taxon>
        <taxon>Betaproteobacteria</taxon>
        <taxon>Burkholderiales</taxon>
        <taxon>Comamonadaceae</taxon>
        <taxon>Xenophilus</taxon>
    </lineage>
</organism>
<dbReference type="SUPFAM" id="SSF46785">
    <property type="entry name" value="Winged helix' DNA-binding domain"/>
    <property type="match status" value="1"/>
</dbReference>
<proteinExistence type="predicted"/>
<dbReference type="Proteomes" id="UP001212602">
    <property type="component" value="Unassembled WGS sequence"/>
</dbReference>
<dbReference type="GO" id="GO:0045892">
    <property type="term" value="P:negative regulation of DNA-templated transcription"/>
    <property type="evidence" value="ECO:0007669"/>
    <property type="project" value="TreeGrafter"/>
</dbReference>
<evidence type="ECO:0000259" key="6">
    <source>
        <dbReference type="PROSITE" id="PS51078"/>
    </source>
</evidence>
<dbReference type="Gene3D" id="1.10.10.10">
    <property type="entry name" value="Winged helix-like DNA-binding domain superfamily/Winged helix DNA-binding domain"/>
    <property type="match status" value="1"/>
</dbReference>
<dbReference type="SMART" id="SM00346">
    <property type="entry name" value="HTH_ICLR"/>
    <property type="match status" value="1"/>
</dbReference>
<evidence type="ECO:0000313" key="8">
    <source>
        <dbReference type="Proteomes" id="UP001212602"/>
    </source>
</evidence>
<evidence type="ECO:0000256" key="2">
    <source>
        <dbReference type="ARBA" id="ARBA00023125"/>
    </source>
</evidence>
<name>A0AAE3NCS4_9BURK</name>
<keyword evidence="2" id="KW-0238">DNA-binding</keyword>
<dbReference type="PANTHER" id="PTHR30136">
    <property type="entry name" value="HELIX-TURN-HELIX TRANSCRIPTIONAL REGULATOR, ICLR FAMILY"/>
    <property type="match status" value="1"/>
</dbReference>
<dbReference type="InterPro" id="IPR050707">
    <property type="entry name" value="HTH_MetabolicPath_Reg"/>
</dbReference>
<dbReference type="PANTHER" id="PTHR30136:SF24">
    <property type="entry name" value="HTH-TYPE TRANSCRIPTIONAL REPRESSOR ALLR"/>
    <property type="match status" value="1"/>
</dbReference>
<dbReference type="InterPro" id="IPR036388">
    <property type="entry name" value="WH-like_DNA-bd_sf"/>
</dbReference>
<evidence type="ECO:0000313" key="7">
    <source>
        <dbReference type="EMBL" id="MDA7419193.1"/>
    </source>
</evidence>
<dbReference type="InterPro" id="IPR036390">
    <property type="entry name" value="WH_DNA-bd_sf"/>
</dbReference>
<evidence type="ECO:0000259" key="5">
    <source>
        <dbReference type="PROSITE" id="PS51077"/>
    </source>
</evidence>
<dbReference type="SUPFAM" id="SSF55781">
    <property type="entry name" value="GAF domain-like"/>
    <property type="match status" value="1"/>
</dbReference>
<accession>A0AAE3NCS4</accession>
<feature type="compositionally biased region" description="Polar residues" evidence="4">
    <location>
        <begin position="244"/>
        <end position="257"/>
    </location>
</feature>
<dbReference type="EMBL" id="JAQIPB010000014">
    <property type="protein sequence ID" value="MDA7419193.1"/>
    <property type="molecule type" value="Genomic_DNA"/>
</dbReference>
<reference evidence="7" key="1">
    <citation type="submission" date="2023-01" db="EMBL/GenBank/DDBJ databases">
        <title>Xenophilus mangrovi sp. nov., isolated from soil of Mangrove nature reserve.</title>
        <authorList>
            <person name="Xu S."/>
            <person name="Liu Z."/>
            <person name="Xu Y."/>
        </authorList>
    </citation>
    <scope>NUCLEOTIDE SEQUENCE</scope>
    <source>
        <strain evidence="7">YW8</strain>
    </source>
</reference>
<dbReference type="InterPro" id="IPR029016">
    <property type="entry name" value="GAF-like_dom_sf"/>
</dbReference>
<dbReference type="AlphaFoldDB" id="A0AAE3NCS4"/>
<dbReference type="GO" id="GO:0003700">
    <property type="term" value="F:DNA-binding transcription factor activity"/>
    <property type="evidence" value="ECO:0007669"/>
    <property type="project" value="TreeGrafter"/>
</dbReference>
<dbReference type="Gene3D" id="3.30.450.40">
    <property type="match status" value="1"/>
</dbReference>
<evidence type="ECO:0000256" key="4">
    <source>
        <dbReference type="SAM" id="MobiDB-lite"/>
    </source>
</evidence>
<comment type="caution">
    <text evidence="7">The sequence shown here is derived from an EMBL/GenBank/DDBJ whole genome shotgun (WGS) entry which is preliminary data.</text>
</comment>